<evidence type="ECO:0000256" key="5">
    <source>
        <dbReference type="RuleBase" id="RU367014"/>
    </source>
</evidence>
<comment type="similarity">
    <text evidence="1 5">Belongs to the GTR/RAG GTP-binding protein family.</text>
</comment>
<keyword evidence="7" id="KW-1185">Reference proteome</keyword>
<evidence type="ECO:0000256" key="3">
    <source>
        <dbReference type="ARBA" id="ARBA00023134"/>
    </source>
</evidence>
<dbReference type="FunFam" id="3.40.50.300:FF:000488">
    <property type="entry name" value="Small monomeric GTPase (Gtr1)"/>
    <property type="match status" value="1"/>
</dbReference>
<dbReference type="Proteomes" id="UP001626550">
    <property type="component" value="Unassembled WGS sequence"/>
</dbReference>
<comment type="catalytic activity">
    <reaction evidence="4">
        <text>GTP + H2O = GDP + phosphate + H(+)</text>
        <dbReference type="Rhea" id="RHEA:19669"/>
        <dbReference type="ChEBI" id="CHEBI:15377"/>
        <dbReference type="ChEBI" id="CHEBI:15378"/>
        <dbReference type="ChEBI" id="CHEBI:37565"/>
        <dbReference type="ChEBI" id="CHEBI:43474"/>
        <dbReference type="ChEBI" id="CHEBI:58189"/>
    </reaction>
    <physiologicalReaction direction="left-to-right" evidence="4">
        <dbReference type="Rhea" id="RHEA:19670"/>
    </physiologicalReaction>
</comment>
<proteinExistence type="inferred from homology"/>
<dbReference type="Gene3D" id="3.30.450.190">
    <property type="match status" value="1"/>
</dbReference>
<evidence type="ECO:0000256" key="4">
    <source>
        <dbReference type="ARBA" id="ARBA00049117"/>
    </source>
</evidence>
<protein>
    <recommendedName>
        <fullName evidence="8">GTP-binding protein</fullName>
    </recommendedName>
</protein>
<dbReference type="EMBL" id="JBJKFK010000548">
    <property type="protein sequence ID" value="KAL3316374.1"/>
    <property type="molecule type" value="Genomic_DNA"/>
</dbReference>
<dbReference type="InterPro" id="IPR039397">
    <property type="entry name" value="RagA/B"/>
</dbReference>
<dbReference type="InterPro" id="IPR006762">
    <property type="entry name" value="Gtr1_RagA"/>
</dbReference>
<sequence length="324" mass="37752">MSNLRKKVLLMGKSGSGKTSMRSIIFANYRPGDTTRLGVTMDVEHTHLRIGGNLVLNLWDCGGQHGFMESYFTNQKENIFRNVEVLIYVFDIVQMDSKDDKDYYESCIRAIKEYSPKAKIFCLLHKIDLIMPTEKIRFIEMQKETLQEISSEVRYFATTIWNETLYEAWSKIVYNLIPNVEKLEKSLKQFSDILMADDIILFERATFLQIASHRNSRDREDYKIDKISELIKRFKQSCSKHECSFTGIQIRNDHFSAYLDQFTSSTYIMVIISDSSICELILTYNLQNFCLASVSTLLNIQNAKRHFEGLEKLNQKHSAIGFDR</sequence>
<evidence type="ECO:0000256" key="1">
    <source>
        <dbReference type="ARBA" id="ARBA00007756"/>
    </source>
</evidence>
<reference evidence="6 7" key="1">
    <citation type="submission" date="2024-11" db="EMBL/GenBank/DDBJ databases">
        <title>Adaptive evolution of stress response genes in parasites aligns with host niche diversity.</title>
        <authorList>
            <person name="Hahn C."/>
            <person name="Resl P."/>
        </authorList>
    </citation>
    <scope>NUCLEOTIDE SEQUENCE [LARGE SCALE GENOMIC DNA]</scope>
    <source>
        <strain evidence="6">EGGRZ-B1_66</strain>
        <tissue evidence="6">Body</tissue>
    </source>
</reference>
<evidence type="ECO:0000256" key="2">
    <source>
        <dbReference type="ARBA" id="ARBA00022741"/>
    </source>
</evidence>
<organism evidence="6 7">
    <name type="scientific">Cichlidogyrus casuarinus</name>
    <dbReference type="NCBI Taxonomy" id="1844966"/>
    <lineage>
        <taxon>Eukaryota</taxon>
        <taxon>Metazoa</taxon>
        <taxon>Spiralia</taxon>
        <taxon>Lophotrochozoa</taxon>
        <taxon>Platyhelminthes</taxon>
        <taxon>Monogenea</taxon>
        <taxon>Monopisthocotylea</taxon>
        <taxon>Dactylogyridea</taxon>
        <taxon>Ancyrocephalidae</taxon>
        <taxon>Cichlidogyrus</taxon>
    </lineage>
</organism>
<accession>A0ABD2Q9Y5</accession>
<dbReference type="PANTHER" id="PTHR11259:SF1">
    <property type="entry name" value="RAS-RELATED GTP-BINDING PROTEIN"/>
    <property type="match status" value="1"/>
</dbReference>
<dbReference type="GO" id="GO:0005525">
    <property type="term" value="F:GTP binding"/>
    <property type="evidence" value="ECO:0007669"/>
    <property type="project" value="UniProtKB-UniRule"/>
</dbReference>
<gene>
    <name evidence="6" type="ORF">Ciccas_004973</name>
</gene>
<evidence type="ECO:0000313" key="7">
    <source>
        <dbReference type="Proteomes" id="UP001626550"/>
    </source>
</evidence>
<dbReference type="CDD" id="cd11384">
    <property type="entry name" value="RagA_like"/>
    <property type="match status" value="1"/>
</dbReference>
<dbReference type="Gene3D" id="3.40.50.300">
    <property type="entry name" value="P-loop containing nucleotide triphosphate hydrolases"/>
    <property type="match status" value="1"/>
</dbReference>
<evidence type="ECO:0000313" key="6">
    <source>
        <dbReference type="EMBL" id="KAL3316374.1"/>
    </source>
</evidence>
<dbReference type="InterPro" id="IPR027417">
    <property type="entry name" value="P-loop_NTPase"/>
</dbReference>
<keyword evidence="3 5" id="KW-0342">GTP-binding</keyword>
<dbReference type="Pfam" id="PF04670">
    <property type="entry name" value="Gtr1_RagA"/>
    <property type="match status" value="1"/>
</dbReference>
<comment type="caution">
    <text evidence="6">The sequence shown here is derived from an EMBL/GenBank/DDBJ whole genome shotgun (WGS) entry which is preliminary data.</text>
</comment>
<evidence type="ECO:0008006" key="8">
    <source>
        <dbReference type="Google" id="ProtNLM"/>
    </source>
</evidence>
<name>A0ABD2Q9Y5_9PLAT</name>
<dbReference type="PANTHER" id="PTHR11259">
    <property type="entry name" value="RAS-RELATED GTP BINDING RAG/GTR YEAST"/>
    <property type="match status" value="1"/>
</dbReference>
<dbReference type="AlphaFoldDB" id="A0ABD2Q9Y5"/>
<keyword evidence="2 5" id="KW-0547">Nucleotide-binding</keyword>
<dbReference type="SUPFAM" id="SSF52540">
    <property type="entry name" value="P-loop containing nucleoside triphosphate hydrolases"/>
    <property type="match status" value="1"/>
</dbReference>